<proteinExistence type="predicted"/>
<dbReference type="RefSeq" id="WP_245737391.1">
    <property type="nucleotide sequence ID" value="NZ_CAWRAH010000069.1"/>
</dbReference>
<evidence type="ECO:0000256" key="1">
    <source>
        <dbReference type="SAM" id="MobiDB-lite"/>
    </source>
</evidence>
<organism evidence="3 4">
    <name type="scientific">Xenorhabdus japonica</name>
    <dbReference type="NCBI Taxonomy" id="53341"/>
    <lineage>
        <taxon>Bacteria</taxon>
        <taxon>Pseudomonadati</taxon>
        <taxon>Pseudomonadota</taxon>
        <taxon>Gammaproteobacteria</taxon>
        <taxon>Enterobacterales</taxon>
        <taxon>Morganellaceae</taxon>
        <taxon>Xenorhabdus</taxon>
    </lineage>
</organism>
<dbReference type="STRING" id="53341.SAMN05421579_13019"/>
<name>A0A1I5CTI7_9GAMM</name>
<dbReference type="Pfam" id="PF04233">
    <property type="entry name" value="Phage_Mu_F"/>
    <property type="match status" value="1"/>
</dbReference>
<reference evidence="4" key="1">
    <citation type="submission" date="2016-10" db="EMBL/GenBank/DDBJ databases">
        <authorList>
            <person name="Varghese N."/>
            <person name="Submissions S."/>
        </authorList>
    </citation>
    <scope>NUCLEOTIDE SEQUENCE [LARGE SCALE GENOMIC DNA]</scope>
    <source>
        <strain evidence="4">DSM 16522</strain>
    </source>
</reference>
<dbReference type="Proteomes" id="UP000199011">
    <property type="component" value="Unassembled WGS sequence"/>
</dbReference>
<evidence type="ECO:0000259" key="2">
    <source>
        <dbReference type="Pfam" id="PF04233"/>
    </source>
</evidence>
<dbReference type="EMBL" id="FOVO01000030">
    <property type="protein sequence ID" value="SFN90156.1"/>
    <property type="molecule type" value="Genomic_DNA"/>
</dbReference>
<sequence>MSKTRIGTPIIPRNKRDPTQSYRPVNKMFRDIERRYYDIKKALKQLFDSTLIGHQKDGISGYILAKNAKGKPDWLFRVNKEAFIYGMSAGALALLLERIQGILDEYLLEGWKDQLWVLSYISDEYKRGTLNAYTNLSVQSEVYAQQTMLSVLLSTPAYQNQIATAFVATYSDWKGLSDAARADLSNVIAEAIARGVNPRETVAIVSKRLDVSMSHAKNIAQTEQVGALREANWNETVWAKERLGLNIKLLWLSALKPTTRSWHAARHGKIYTKQEVEEFYSKNGNRYRCYCAQQPVVLDDKGKLYNTGLTERLTEERKEWQEPDSST</sequence>
<dbReference type="AlphaFoldDB" id="A0A1I5CTI7"/>
<feature type="region of interest" description="Disordered" evidence="1">
    <location>
        <begin position="1"/>
        <end position="22"/>
    </location>
</feature>
<protein>
    <submittedName>
        <fullName evidence="3">Phage Mu protein F like protein</fullName>
    </submittedName>
</protein>
<keyword evidence="4" id="KW-1185">Reference proteome</keyword>
<dbReference type="InterPro" id="IPR006528">
    <property type="entry name" value="Phage_head_morphogenesis_dom"/>
</dbReference>
<evidence type="ECO:0000313" key="4">
    <source>
        <dbReference type="Proteomes" id="UP000199011"/>
    </source>
</evidence>
<feature type="domain" description="Phage head morphogenesis" evidence="2">
    <location>
        <begin position="184"/>
        <end position="292"/>
    </location>
</feature>
<accession>A0A1I5CTI7</accession>
<evidence type="ECO:0000313" key="3">
    <source>
        <dbReference type="EMBL" id="SFN90156.1"/>
    </source>
</evidence>
<gene>
    <name evidence="3" type="ORF">SAMN05421579_13019</name>
</gene>